<dbReference type="AlphaFoldDB" id="A0A9X0A346"/>
<name>A0A9X0A346_9CNID</name>
<comment type="caution">
    <text evidence="2">The sequence shown here is derived from an EMBL/GenBank/DDBJ whole genome shotgun (WGS) entry which is preliminary data.</text>
</comment>
<sequence length="113" mass="12648">MELSLALLPVKLLKLLTEKIHPFSSTVKTLEGDTIQPSPGYTVHDQCLPEISNLESLPPLSDDELLFNLNWMHNQANEVPSSPSKYGWSFPKATNSNKTLGKGRNGDLQYPWQ</sequence>
<dbReference type="EMBL" id="MU825412">
    <property type="protein sequence ID" value="KAJ7390744.1"/>
    <property type="molecule type" value="Genomic_DNA"/>
</dbReference>
<evidence type="ECO:0000313" key="2">
    <source>
        <dbReference type="EMBL" id="KAJ7390744.1"/>
    </source>
</evidence>
<keyword evidence="3" id="KW-1185">Reference proteome</keyword>
<proteinExistence type="predicted"/>
<gene>
    <name evidence="2" type="ORF">OS493_022827</name>
</gene>
<evidence type="ECO:0000313" key="3">
    <source>
        <dbReference type="Proteomes" id="UP001163046"/>
    </source>
</evidence>
<feature type="region of interest" description="Disordered" evidence="1">
    <location>
        <begin position="93"/>
        <end position="113"/>
    </location>
</feature>
<dbReference type="Proteomes" id="UP001163046">
    <property type="component" value="Unassembled WGS sequence"/>
</dbReference>
<evidence type="ECO:0000256" key="1">
    <source>
        <dbReference type="SAM" id="MobiDB-lite"/>
    </source>
</evidence>
<protein>
    <submittedName>
        <fullName evidence="2">Uncharacterized protein</fullName>
    </submittedName>
</protein>
<organism evidence="2 3">
    <name type="scientific">Desmophyllum pertusum</name>
    <dbReference type="NCBI Taxonomy" id="174260"/>
    <lineage>
        <taxon>Eukaryota</taxon>
        <taxon>Metazoa</taxon>
        <taxon>Cnidaria</taxon>
        <taxon>Anthozoa</taxon>
        <taxon>Hexacorallia</taxon>
        <taxon>Scleractinia</taxon>
        <taxon>Caryophylliina</taxon>
        <taxon>Caryophylliidae</taxon>
        <taxon>Desmophyllum</taxon>
    </lineage>
</organism>
<reference evidence="2" key="1">
    <citation type="submission" date="2023-01" db="EMBL/GenBank/DDBJ databases">
        <title>Genome assembly of the deep-sea coral Lophelia pertusa.</title>
        <authorList>
            <person name="Herrera S."/>
            <person name="Cordes E."/>
        </authorList>
    </citation>
    <scope>NUCLEOTIDE SEQUENCE</scope>
    <source>
        <strain evidence="2">USNM1676648</strain>
        <tissue evidence="2">Polyp</tissue>
    </source>
</reference>
<accession>A0A9X0A346</accession>